<dbReference type="Pfam" id="PF00158">
    <property type="entry name" value="Sigma54_activat"/>
    <property type="match status" value="1"/>
</dbReference>
<dbReference type="OrthoDB" id="9805953at2"/>
<name>A0A369TL50_9RHOB</name>
<comment type="subunit">
    <text evidence="2">Interacts with sigma-54.</text>
</comment>
<keyword evidence="11" id="KW-0175">Coiled coil</keyword>
<dbReference type="AlphaFoldDB" id="A0A369TL50"/>
<keyword evidence="7" id="KW-0805">Transcription regulation</keyword>
<dbReference type="Gene3D" id="1.10.8.60">
    <property type="match status" value="1"/>
</dbReference>
<dbReference type="PROSITE" id="PS50112">
    <property type="entry name" value="PAS"/>
    <property type="match status" value="1"/>
</dbReference>
<dbReference type="PANTHER" id="PTHR32071:SF117">
    <property type="entry name" value="PTS-DEPENDENT DIHYDROXYACETONE KINASE OPERON REGULATORY PROTEIN-RELATED"/>
    <property type="match status" value="1"/>
</dbReference>
<evidence type="ECO:0000313" key="15">
    <source>
        <dbReference type="EMBL" id="RDD66023.1"/>
    </source>
</evidence>
<feature type="domain" description="PAC" evidence="14">
    <location>
        <begin position="224"/>
        <end position="276"/>
    </location>
</feature>
<evidence type="ECO:0000256" key="4">
    <source>
        <dbReference type="ARBA" id="ARBA00022741"/>
    </source>
</evidence>
<evidence type="ECO:0000256" key="7">
    <source>
        <dbReference type="ARBA" id="ARBA00023015"/>
    </source>
</evidence>
<dbReference type="EMBL" id="QPMK01000008">
    <property type="protein sequence ID" value="RDD66023.1"/>
    <property type="molecule type" value="Genomic_DNA"/>
</dbReference>
<evidence type="ECO:0000313" key="16">
    <source>
        <dbReference type="Proteomes" id="UP000253977"/>
    </source>
</evidence>
<evidence type="ECO:0000256" key="1">
    <source>
        <dbReference type="ARBA" id="ARBA00002167"/>
    </source>
</evidence>
<dbReference type="PROSITE" id="PS00675">
    <property type="entry name" value="SIGMA54_INTERACT_1"/>
    <property type="match status" value="1"/>
</dbReference>
<sequence>MTGAVPSVDSLVAGAFGATLVIDLSNDRILAATAAAGDLLRDSRLEGTRFSEFVPGQLGQLIVFVDEVLHRGGAWTRRIPITARNGSALECELNGKVVTLERSKALLLQITDLAELDARAEAARAAKLYGGGLREWQRAQSFFSELEQQNQLILNAAGEGIYGVNADGKTTFVNRAAQEMLGWTSDDLLGQDIHSKIHHHHLNGDVYPSQECPIYQSFRFEEVNRIEDEVFWRKDGKPIRVEYVSTPIYEGKVLAGAVVIFRDITERWENERKLREAMEEVAALRDKLEQENAYLQEAINIERAHHDIIGRSPSIRQILARIEMVSRTNANVLISGESGTGKAMVASAIHADSDRRRRPLIHFKCGSVTPDMIESELFGHVRGAFTAALRDKPGKLELAHGGTLFLDEFAEIPLEQQGMLLEALQSGRVTRMGDTRARELDLRVVASTSRNLEREVQAGRVRQDLVFFLNIFPIQCTPLRERVDDIPLLTAHLLRLACKRLGIKVPVITEGIMRDLQRYDWPGNVRELANVVERAAIVSRGDKLQVDIRPAASPAVRSVATLMTEADVEQIRTANTIACLRETGGKVSGPGGAAELLGMRPTTLYSRIRKLGLHAEDWN</sequence>
<dbReference type="InterPro" id="IPR002078">
    <property type="entry name" value="Sigma_54_int"/>
</dbReference>
<evidence type="ECO:0000259" key="12">
    <source>
        <dbReference type="PROSITE" id="PS50045"/>
    </source>
</evidence>
<accession>A0A369TL50</accession>
<dbReference type="Pfam" id="PF25601">
    <property type="entry name" value="AAA_lid_14"/>
    <property type="match status" value="1"/>
</dbReference>
<keyword evidence="10" id="KW-0804">Transcription</keyword>
<dbReference type="SUPFAM" id="SSF55785">
    <property type="entry name" value="PYP-like sensor domain (PAS domain)"/>
    <property type="match status" value="1"/>
</dbReference>
<dbReference type="Pfam" id="PF00989">
    <property type="entry name" value="PAS"/>
    <property type="match status" value="1"/>
</dbReference>
<keyword evidence="4" id="KW-0547">Nucleotide-binding</keyword>
<keyword evidence="5" id="KW-0067">ATP-binding</keyword>
<dbReference type="SMART" id="SM00091">
    <property type="entry name" value="PAS"/>
    <property type="match status" value="2"/>
</dbReference>
<dbReference type="InterPro" id="IPR003593">
    <property type="entry name" value="AAA+_ATPase"/>
</dbReference>
<comment type="caution">
    <text evidence="15">The sequence shown here is derived from an EMBL/GenBank/DDBJ whole genome shotgun (WGS) entry which is preliminary data.</text>
</comment>
<dbReference type="GO" id="GO:0003677">
    <property type="term" value="F:DNA binding"/>
    <property type="evidence" value="ECO:0007669"/>
    <property type="project" value="UniProtKB-KW"/>
</dbReference>
<evidence type="ECO:0000256" key="11">
    <source>
        <dbReference type="SAM" id="Coils"/>
    </source>
</evidence>
<keyword evidence="16" id="KW-1185">Reference proteome</keyword>
<evidence type="ECO:0000256" key="9">
    <source>
        <dbReference type="ARBA" id="ARBA00023159"/>
    </source>
</evidence>
<keyword evidence="9" id="KW-0010">Activator</keyword>
<evidence type="ECO:0000259" key="14">
    <source>
        <dbReference type="PROSITE" id="PS50113"/>
    </source>
</evidence>
<dbReference type="InterPro" id="IPR027417">
    <property type="entry name" value="P-loop_NTPase"/>
</dbReference>
<dbReference type="Gene3D" id="3.40.50.300">
    <property type="entry name" value="P-loop containing nucleotide triphosphate hydrolases"/>
    <property type="match status" value="1"/>
</dbReference>
<feature type="domain" description="Sigma-54 factor interaction" evidence="12">
    <location>
        <begin position="308"/>
        <end position="537"/>
    </location>
</feature>
<dbReference type="InterPro" id="IPR025944">
    <property type="entry name" value="Sigma_54_int_dom_CS"/>
</dbReference>
<feature type="coiled-coil region" evidence="11">
    <location>
        <begin position="267"/>
        <end position="298"/>
    </location>
</feature>
<dbReference type="RefSeq" id="WP_114511298.1">
    <property type="nucleotide sequence ID" value="NZ_QPMK01000008.1"/>
</dbReference>
<evidence type="ECO:0000256" key="2">
    <source>
        <dbReference type="ARBA" id="ARBA00011135"/>
    </source>
</evidence>
<evidence type="ECO:0000256" key="10">
    <source>
        <dbReference type="ARBA" id="ARBA00023163"/>
    </source>
</evidence>
<dbReference type="InterPro" id="IPR058031">
    <property type="entry name" value="AAA_lid_NorR"/>
</dbReference>
<dbReference type="CDD" id="cd00130">
    <property type="entry name" value="PAS"/>
    <property type="match status" value="1"/>
</dbReference>
<dbReference type="CDD" id="cd00009">
    <property type="entry name" value="AAA"/>
    <property type="match status" value="1"/>
</dbReference>
<keyword evidence="6" id="KW-0902">Two-component regulatory system</keyword>
<dbReference type="InterPro" id="IPR000014">
    <property type="entry name" value="PAS"/>
</dbReference>
<organism evidence="15 16">
    <name type="scientific">Thalassococcus profundi</name>
    <dbReference type="NCBI Taxonomy" id="2282382"/>
    <lineage>
        <taxon>Bacteria</taxon>
        <taxon>Pseudomonadati</taxon>
        <taxon>Pseudomonadota</taxon>
        <taxon>Alphaproteobacteria</taxon>
        <taxon>Rhodobacterales</taxon>
        <taxon>Roseobacteraceae</taxon>
        <taxon>Thalassococcus</taxon>
    </lineage>
</organism>
<dbReference type="PANTHER" id="PTHR32071">
    <property type="entry name" value="TRANSCRIPTIONAL REGULATORY PROTEIN"/>
    <property type="match status" value="1"/>
</dbReference>
<evidence type="ECO:0000259" key="13">
    <source>
        <dbReference type="PROSITE" id="PS50112"/>
    </source>
</evidence>
<comment type="function">
    <text evidence="1">Required for activation of most nif operons, which are directly involved in nitrogen fixation.</text>
</comment>
<protein>
    <recommendedName>
        <fullName evidence="3">Nif-specific regulatory protein</fullName>
    </recommendedName>
</protein>
<dbReference type="PROSITE" id="PS50045">
    <property type="entry name" value="SIGMA54_INTERACT_4"/>
    <property type="match status" value="1"/>
</dbReference>
<dbReference type="InterPro" id="IPR025662">
    <property type="entry name" value="Sigma_54_int_dom_ATP-bd_1"/>
</dbReference>
<proteinExistence type="predicted"/>
<dbReference type="SUPFAM" id="SSF52540">
    <property type="entry name" value="P-loop containing nucleoside triphosphate hydrolases"/>
    <property type="match status" value="1"/>
</dbReference>
<dbReference type="Gene3D" id="1.10.10.60">
    <property type="entry name" value="Homeodomain-like"/>
    <property type="match status" value="1"/>
</dbReference>
<dbReference type="InterPro" id="IPR000700">
    <property type="entry name" value="PAS-assoc_C"/>
</dbReference>
<dbReference type="Gene3D" id="3.30.450.20">
    <property type="entry name" value="PAS domain"/>
    <property type="match status" value="1"/>
</dbReference>
<feature type="domain" description="PAS" evidence="13">
    <location>
        <begin position="146"/>
        <end position="198"/>
    </location>
</feature>
<dbReference type="PROSITE" id="PS50113">
    <property type="entry name" value="PAC"/>
    <property type="match status" value="1"/>
</dbReference>
<dbReference type="FunFam" id="3.40.50.300:FF:000006">
    <property type="entry name" value="DNA-binding transcriptional regulator NtrC"/>
    <property type="match status" value="1"/>
</dbReference>
<dbReference type="GO" id="GO:0006355">
    <property type="term" value="P:regulation of DNA-templated transcription"/>
    <property type="evidence" value="ECO:0007669"/>
    <property type="project" value="InterPro"/>
</dbReference>
<evidence type="ECO:0000256" key="5">
    <source>
        <dbReference type="ARBA" id="ARBA00022840"/>
    </source>
</evidence>
<dbReference type="NCBIfam" id="TIGR00229">
    <property type="entry name" value="sensory_box"/>
    <property type="match status" value="1"/>
</dbReference>
<evidence type="ECO:0000256" key="8">
    <source>
        <dbReference type="ARBA" id="ARBA00023125"/>
    </source>
</evidence>
<dbReference type="SMART" id="SM00382">
    <property type="entry name" value="AAA"/>
    <property type="match status" value="1"/>
</dbReference>
<reference evidence="15 16" key="1">
    <citation type="submission" date="2018-07" db="EMBL/GenBank/DDBJ databases">
        <title>Thalassococcus profundi sp. nov., a marine bacterium isolated from deep seawater of Okinawa Trough.</title>
        <authorList>
            <person name="Yu M."/>
        </authorList>
    </citation>
    <scope>NUCLEOTIDE SEQUENCE [LARGE SCALE GENOMIC DNA]</scope>
    <source>
        <strain evidence="15 16">WRAS1</strain>
    </source>
</reference>
<evidence type="ECO:0000256" key="6">
    <source>
        <dbReference type="ARBA" id="ARBA00023012"/>
    </source>
</evidence>
<gene>
    <name evidence="15" type="ORF">DU478_12515</name>
</gene>
<dbReference type="GO" id="GO:0000160">
    <property type="term" value="P:phosphorelay signal transduction system"/>
    <property type="evidence" value="ECO:0007669"/>
    <property type="project" value="UniProtKB-KW"/>
</dbReference>
<evidence type="ECO:0000256" key="3">
    <source>
        <dbReference type="ARBA" id="ARBA00015308"/>
    </source>
</evidence>
<dbReference type="Proteomes" id="UP000253977">
    <property type="component" value="Unassembled WGS sequence"/>
</dbReference>
<dbReference type="PROSITE" id="PS00688">
    <property type="entry name" value="SIGMA54_INTERACT_3"/>
    <property type="match status" value="1"/>
</dbReference>
<dbReference type="InterPro" id="IPR013767">
    <property type="entry name" value="PAS_fold"/>
</dbReference>
<dbReference type="InterPro" id="IPR035965">
    <property type="entry name" value="PAS-like_dom_sf"/>
</dbReference>
<dbReference type="GO" id="GO:0005524">
    <property type="term" value="F:ATP binding"/>
    <property type="evidence" value="ECO:0007669"/>
    <property type="project" value="UniProtKB-KW"/>
</dbReference>
<keyword evidence="8" id="KW-0238">DNA-binding</keyword>